<sequence length="121" mass="14247">MLNSYYAKASMAYNYSCGLYGQWLLIRLMVNQVSNYLLMRLADWLAEWLDGWMDGWLAAWLDGWMAGWLAGWMSGWLSGWLDGWLSDCRPDCLAWFDSSFIYMCAHKHHRDARSISYSYMV</sequence>
<dbReference type="Proteomes" id="UP000078200">
    <property type="component" value="Unassembled WGS sequence"/>
</dbReference>
<name>A0A1A9UF40_GLOAU</name>
<reference evidence="1" key="1">
    <citation type="submission" date="2020-05" db="UniProtKB">
        <authorList>
            <consortium name="EnsemblMetazoa"/>
        </authorList>
    </citation>
    <scope>IDENTIFICATION</scope>
    <source>
        <strain evidence="1">TTRI</strain>
    </source>
</reference>
<dbReference type="AlphaFoldDB" id="A0A1A9UF40"/>
<accession>A0A1A9UF40</accession>
<keyword evidence="2" id="KW-1185">Reference proteome</keyword>
<dbReference type="STRING" id="7395.A0A1A9UF40"/>
<evidence type="ECO:0000313" key="1">
    <source>
        <dbReference type="EnsemblMetazoa" id="GAUT002820-PA"/>
    </source>
</evidence>
<dbReference type="VEuPathDB" id="VectorBase:GAUT002820"/>
<organism evidence="1 2">
    <name type="scientific">Glossina austeni</name>
    <name type="common">Savannah tsetse fly</name>
    <dbReference type="NCBI Taxonomy" id="7395"/>
    <lineage>
        <taxon>Eukaryota</taxon>
        <taxon>Metazoa</taxon>
        <taxon>Ecdysozoa</taxon>
        <taxon>Arthropoda</taxon>
        <taxon>Hexapoda</taxon>
        <taxon>Insecta</taxon>
        <taxon>Pterygota</taxon>
        <taxon>Neoptera</taxon>
        <taxon>Endopterygota</taxon>
        <taxon>Diptera</taxon>
        <taxon>Brachycera</taxon>
        <taxon>Muscomorpha</taxon>
        <taxon>Hippoboscoidea</taxon>
        <taxon>Glossinidae</taxon>
        <taxon>Glossina</taxon>
    </lineage>
</organism>
<proteinExistence type="predicted"/>
<protein>
    <submittedName>
        <fullName evidence="1">Uncharacterized protein</fullName>
    </submittedName>
</protein>
<dbReference type="EnsemblMetazoa" id="GAUT002820-RA">
    <property type="protein sequence ID" value="GAUT002820-PA"/>
    <property type="gene ID" value="GAUT002820"/>
</dbReference>
<evidence type="ECO:0000313" key="2">
    <source>
        <dbReference type="Proteomes" id="UP000078200"/>
    </source>
</evidence>